<dbReference type="InterPro" id="IPR000859">
    <property type="entry name" value="CUB_dom"/>
</dbReference>
<dbReference type="InterPro" id="IPR056619">
    <property type="entry name" value="C8-3_MUC4"/>
</dbReference>
<feature type="domain" description="EGF-like" evidence="14">
    <location>
        <begin position="848"/>
        <end position="889"/>
    </location>
</feature>
<feature type="domain" description="CUB" evidence="13">
    <location>
        <begin position="688"/>
        <end position="802"/>
    </location>
</feature>
<dbReference type="PROSITE" id="PS50026">
    <property type="entry name" value="EGF_3"/>
    <property type="match status" value="2"/>
</dbReference>
<dbReference type="OrthoDB" id="10050617at2759"/>
<dbReference type="PROSITE" id="PS01187">
    <property type="entry name" value="EGF_CA"/>
    <property type="match status" value="2"/>
</dbReference>
<name>A0A9W2YAE5_BIOGL</name>
<evidence type="ECO:0000256" key="5">
    <source>
        <dbReference type="ARBA" id="ARBA00022729"/>
    </source>
</evidence>
<dbReference type="PROSITE" id="PS51233">
    <property type="entry name" value="VWFD"/>
    <property type="match status" value="1"/>
</dbReference>
<dbReference type="SUPFAM" id="SSF49854">
    <property type="entry name" value="Spermadhesin, CUB domain"/>
    <property type="match status" value="7"/>
</dbReference>
<accession>A0A9W2YAE5</accession>
<dbReference type="SMART" id="SM00539">
    <property type="entry name" value="NIDO"/>
    <property type="match status" value="1"/>
</dbReference>
<reference evidence="17" key="1">
    <citation type="submission" date="2025-08" db="UniProtKB">
        <authorList>
            <consortium name="RefSeq"/>
        </authorList>
    </citation>
    <scope>IDENTIFICATION</scope>
</reference>
<dbReference type="InterPro" id="IPR001846">
    <property type="entry name" value="VWF_type-D"/>
</dbReference>
<keyword evidence="4" id="KW-0812">Transmembrane</keyword>
<keyword evidence="9 12" id="KW-1015">Disulfide bond</keyword>
<evidence type="ECO:0000256" key="12">
    <source>
        <dbReference type="PROSITE-ProRule" id="PRU00076"/>
    </source>
</evidence>
<evidence type="ECO:0000259" key="15">
    <source>
        <dbReference type="PROSITE" id="PS51233"/>
    </source>
</evidence>
<dbReference type="PROSITE" id="PS01186">
    <property type="entry name" value="EGF_2"/>
    <property type="match status" value="1"/>
</dbReference>
<dbReference type="InterPro" id="IPR000742">
    <property type="entry name" value="EGF"/>
</dbReference>
<feature type="domain" description="VWFD" evidence="15">
    <location>
        <begin position="1350"/>
        <end position="1552"/>
    </location>
</feature>
<evidence type="ECO:0000259" key="13">
    <source>
        <dbReference type="PROSITE" id="PS01180"/>
    </source>
</evidence>
<evidence type="ECO:0000256" key="7">
    <source>
        <dbReference type="ARBA" id="ARBA00022989"/>
    </source>
</evidence>
<keyword evidence="2 12" id="KW-0245">EGF-like domain</keyword>
<dbReference type="GO" id="GO:0006897">
    <property type="term" value="P:endocytosis"/>
    <property type="evidence" value="ECO:0007669"/>
    <property type="project" value="UniProtKB-KW"/>
</dbReference>
<feature type="domain" description="CUB" evidence="13">
    <location>
        <begin position="497"/>
        <end position="608"/>
    </location>
</feature>
<dbReference type="InterPro" id="IPR035914">
    <property type="entry name" value="Sperma_CUB_dom_sf"/>
</dbReference>
<dbReference type="GO" id="GO:0007160">
    <property type="term" value="P:cell-matrix adhesion"/>
    <property type="evidence" value="ECO:0007669"/>
    <property type="project" value="InterPro"/>
</dbReference>
<feature type="domain" description="CUB" evidence="13">
    <location>
        <begin position="1855"/>
        <end position="1964"/>
    </location>
</feature>
<feature type="domain" description="CUB" evidence="13">
    <location>
        <begin position="2010"/>
        <end position="2122"/>
    </location>
</feature>
<dbReference type="SMART" id="SM00181">
    <property type="entry name" value="EGF"/>
    <property type="match status" value="10"/>
</dbReference>
<dbReference type="InterPro" id="IPR009030">
    <property type="entry name" value="Growth_fac_rcpt_cys_sf"/>
</dbReference>
<dbReference type="InterPro" id="IPR003886">
    <property type="entry name" value="NIDO_dom"/>
</dbReference>
<organism evidence="16 17">
    <name type="scientific">Biomphalaria glabrata</name>
    <name type="common">Bloodfluke planorb</name>
    <name type="synonym">Freshwater snail</name>
    <dbReference type="NCBI Taxonomy" id="6526"/>
    <lineage>
        <taxon>Eukaryota</taxon>
        <taxon>Metazoa</taxon>
        <taxon>Spiralia</taxon>
        <taxon>Lophotrochozoa</taxon>
        <taxon>Mollusca</taxon>
        <taxon>Gastropoda</taxon>
        <taxon>Heterobranchia</taxon>
        <taxon>Euthyneura</taxon>
        <taxon>Panpulmonata</taxon>
        <taxon>Hygrophila</taxon>
        <taxon>Lymnaeoidea</taxon>
        <taxon>Planorbidae</taxon>
        <taxon>Biomphalaria</taxon>
    </lineage>
</organism>
<dbReference type="Proteomes" id="UP001165740">
    <property type="component" value="Chromosome 11"/>
</dbReference>
<dbReference type="SUPFAM" id="SSF57184">
    <property type="entry name" value="Growth factor receptor domain"/>
    <property type="match status" value="2"/>
</dbReference>
<evidence type="ECO:0000256" key="2">
    <source>
        <dbReference type="ARBA" id="ARBA00022536"/>
    </source>
</evidence>
<proteinExistence type="predicted"/>
<feature type="domain" description="EGF-like" evidence="14">
    <location>
        <begin position="1811"/>
        <end position="1851"/>
    </location>
</feature>
<dbReference type="FunFam" id="2.60.120.290:FF:000005">
    <property type="entry name" value="Procollagen C-endopeptidase enhancer 1"/>
    <property type="match status" value="2"/>
</dbReference>
<keyword evidence="10" id="KW-0675">Receptor</keyword>
<dbReference type="SMART" id="SM00216">
    <property type="entry name" value="VWD"/>
    <property type="match status" value="1"/>
</dbReference>
<evidence type="ECO:0000313" key="16">
    <source>
        <dbReference type="Proteomes" id="UP001165740"/>
    </source>
</evidence>
<dbReference type="Gene3D" id="2.10.25.10">
    <property type="entry name" value="Laminin"/>
    <property type="match status" value="5"/>
</dbReference>
<dbReference type="CDD" id="cd00041">
    <property type="entry name" value="CUB"/>
    <property type="match status" value="7"/>
</dbReference>
<dbReference type="FunFam" id="2.10.25.10:FF:000038">
    <property type="entry name" value="Fibrillin 2"/>
    <property type="match status" value="1"/>
</dbReference>
<comment type="subcellular location">
    <subcellularLocation>
        <location evidence="1">Membrane</location>
        <topology evidence="1">Single-pass type I membrane protein</topology>
    </subcellularLocation>
</comment>
<keyword evidence="3" id="KW-0254">Endocytosis</keyword>
<dbReference type="Gene3D" id="2.60.120.290">
    <property type="entry name" value="Spermadhesin, CUB domain"/>
    <property type="match status" value="7"/>
</dbReference>
<dbReference type="CDD" id="cd00054">
    <property type="entry name" value="EGF_CA"/>
    <property type="match status" value="2"/>
</dbReference>
<evidence type="ECO:0000256" key="1">
    <source>
        <dbReference type="ARBA" id="ARBA00004479"/>
    </source>
</evidence>
<comment type="caution">
    <text evidence="12">Lacks conserved residue(s) required for the propagation of feature annotation.</text>
</comment>
<dbReference type="Pfam" id="PF00431">
    <property type="entry name" value="CUB"/>
    <property type="match status" value="7"/>
</dbReference>
<dbReference type="FunFam" id="2.60.120.290:FF:000003">
    <property type="entry name" value="Neuropilin"/>
    <property type="match status" value="1"/>
</dbReference>
<keyword evidence="16" id="KW-1185">Reference proteome</keyword>
<dbReference type="GeneID" id="106060903"/>
<dbReference type="SMART" id="SM00179">
    <property type="entry name" value="EGF_CA"/>
    <property type="match status" value="3"/>
</dbReference>
<dbReference type="InterPro" id="IPR001881">
    <property type="entry name" value="EGF-like_Ca-bd_dom"/>
</dbReference>
<feature type="domain" description="CUB" evidence="13">
    <location>
        <begin position="51"/>
        <end position="168"/>
    </location>
</feature>
<evidence type="ECO:0000313" key="17">
    <source>
        <dbReference type="RefSeq" id="XP_055859667.1"/>
    </source>
</evidence>
<dbReference type="Pfam" id="PF07645">
    <property type="entry name" value="EGF_CA"/>
    <property type="match status" value="2"/>
</dbReference>
<dbReference type="RefSeq" id="XP_055859667.1">
    <property type="nucleotide sequence ID" value="XM_056003692.1"/>
</dbReference>
<keyword evidence="8" id="KW-0472">Membrane</keyword>
<dbReference type="InterPro" id="IPR049883">
    <property type="entry name" value="NOTCH1_EGF-like"/>
</dbReference>
<keyword evidence="6" id="KW-0677">Repeat</keyword>
<gene>
    <name evidence="17" type="primary">LOC106060903</name>
</gene>
<dbReference type="Pfam" id="PF00094">
    <property type="entry name" value="VWD"/>
    <property type="match status" value="1"/>
</dbReference>
<dbReference type="PRINTS" id="PR00011">
    <property type="entry name" value="EGFLAMININ"/>
</dbReference>
<evidence type="ECO:0000256" key="4">
    <source>
        <dbReference type="ARBA" id="ARBA00022692"/>
    </source>
</evidence>
<dbReference type="SUPFAM" id="SSF57196">
    <property type="entry name" value="EGF/Laminin"/>
    <property type="match status" value="1"/>
</dbReference>
<evidence type="ECO:0000256" key="8">
    <source>
        <dbReference type="ARBA" id="ARBA00023136"/>
    </source>
</evidence>
<dbReference type="GO" id="GO:0016020">
    <property type="term" value="C:membrane"/>
    <property type="evidence" value="ECO:0007669"/>
    <property type="project" value="UniProtKB-SubCell"/>
</dbReference>
<dbReference type="SMART" id="SM00042">
    <property type="entry name" value="CUB"/>
    <property type="match status" value="7"/>
</dbReference>
<evidence type="ECO:0000256" key="11">
    <source>
        <dbReference type="ARBA" id="ARBA00023180"/>
    </source>
</evidence>
<protein>
    <submittedName>
        <fullName evidence="17">Cubilin-like isoform X1</fullName>
    </submittedName>
</protein>
<dbReference type="PROSITE" id="PS00010">
    <property type="entry name" value="ASX_HYDROXYL"/>
    <property type="match status" value="2"/>
</dbReference>
<evidence type="ECO:0000256" key="3">
    <source>
        <dbReference type="ARBA" id="ARBA00022583"/>
    </source>
</evidence>
<feature type="disulfide bond" evidence="12">
    <location>
        <begin position="1815"/>
        <end position="1825"/>
    </location>
</feature>
<evidence type="ECO:0000256" key="10">
    <source>
        <dbReference type="ARBA" id="ARBA00023170"/>
    </source>
</evidence>
<dbReference type="PANTHER" id="PTHR24251">
    <property type="entry name" value="OVOCHYMASE-RELATED"/>
    <property type="match status" value="1"/>
</dbReference>
<dbReference type="InterPro" id="IPR018097">
    <property type="entry name" value="EGF_Ca-bd_CS"/>
</dbReference>
<keyword evidence="11" id="KW-0325">Glycoprotein</keyword>
<dbReference type="FunFam" id="2.60.120.290:FF:000013">
    <property type="entry name" value="Membrane frizzled-related protein"/>
    <property type="match status" value="4"/>
</dbReference>
<feature type="domain" description="CUB" evidence="13">
    <location>
        <begin position="262"/>
        <end position="374"/>
    </location>
</feature>
<dbReference type="Pfam" id="PF23263">
    <property type="entry name" value="C8-3_MUC4"/>
    <property type="match status" value="1"/>
</dbReference>
<dbReference type="InterPro" id="IPR000152">
    <property type="entry name" value="EGF-type_Asp/Asn_hydroxyl_site"/>
</dbReference>
<keyword evidence="7" id="KW-1133">Transmembrane helix</keyword>
<dbReference type="FunFam" id="2.10.25.10:FF:000009">
    <property type="entry name" value="Low-density lipoprotein receptor isoform 1"/>
    <property type="match status" value="1"/>
</dbReference>
<feature type="domain" description="CUB" evidence="13">
    <location>
        <begin position="384"/>
        <end position="494"/>
    </location>
</feature>
<dbReference type="GO" id="GO:0005509">
    <property type="term" value="F:calcium ion binding"/>
    <property type="evidence" value="ECO:0007669"/>
    <property type="project" value="InterPro"/>
</dbReference>
<dbReference type="Pfam" id="PF06119">
    <property type="entry name" value="NIDO"/>
    <property type="match status" value="1"/>
</dbReference>
<sequence length="2133" mass="235515">MLFFLCSFICLTKDIDHSMNRSKLWTWMSTFIFITWTTYALAQTTSATADCGGQLNSTYGIIKSPGYPNNYPNSSNCRWTITANVGQVVDLRFYRIDLEGLNTSCYDSVQVYDGETQNSSPLTQLCGAMSQAEVSNVRIRSTGNKLTVVFQSDYEGTRQGFIATYSAIECPAFTYGQDTCNQMCSCVRNNSIVCNSVTGACVCKDGWSSATCNIAKCKINSSCRYLCTVTNTNPWTEQCSCPNTMRTVSNSSGVFCLNYYDCNSRIRETSGSLTSPGYPLGYENNVLCEWRIIASVNNRLYISFSDFSLEAHSTCIWDYVDIYDESLSGSKRLGHFCGNALSNYIESSTNTLRVVFRTDGSVTSRGFQADFGTLYRPSTYQPICIPTTLNGISGYFSSPNYPNYYSADTLYCWIIYGTRISLRFLAFDLESSTNCASDSVQIFDGPTSQSPSLGIHCGTFIPASKVAKSGQLYVVFKTNSLVNGRGFNAYFEKNASCGGKLTDLSGTITSPGYPYSYSHSLTCAWSVEGTPTQKITLRVADLALETAQNCVYDFLDVYDGTSISAPRILHVCNSTTTITVTTRSNMYIMFKSDESVSSRGFSANYEITNDCPAWAYGLGLGCSLCSCLRNTSASCNAQTGLCTCLSGWTGTDCSQRVDPCLSDPCPSNMTCLTKGDSYTCIAGVNKGCNVTITATNGTIASPYYPRSSAYNNRTSCSWTINGPVNTIITLNFLDLSLSNNYRCNSESVRVYDGSLTTSRLLGQYCNNIVPNFLLSSSNSIKVTFTPYIYYSSKGFLASFMVHRCSSFTYGSGCSQTCNCVQSNTDDCDRTTGVCFCKSGWTGSRCADDINECMARNSVCPANSDCTNTAGSYACTCRRGYIRDTLGQCLVLNNCVRNSALCSHSCYINTAGKEECVCPDNLILGLDKFKCIVPFYSYGQSAGDTFINPANKTSNGVYFSTVRFSDVTPFGNILRKDVYVFSNGVIRFSTSELSREPDFNLALSQNNYIIAPFWSKMDATKGSVYYNVYEKCEEATFKNPGSISSSTSKAVVMERAAKDIKSFYNVTDFDVNRVLVTTWLNVQPESTMPYLETTSFQLVYISGYRQVRVGYTDQFTDEESAFVIFIYQQDKMKWQHKEGRVIKAGFVRPGSGITDIAASADRIYTLDDVNGTGTGLVGAWTYEVSRQTSSTQKCQRYMCTNKELLSNAKYISDIDQLYKCPCTLNLLDRRWWVYQIRGNVTCYALSFNVKSRLLQGNPRNRLCCYQWNYYQWYTSQTQYNEARRRASNIHSSPEAGHILVSDPWSWSSSSYNAVQDNVQANRWCCKESSGMCERFNAVFPDMECTNIIPYIPSHILGDPHFITLDDLNYTMNGWGEYTLMDIPSRRFLLQGRTEKAETSNGTKINATVFSAFAAKEGDNPAFQVKLSSNKSSMIIRANNTDITSDFYRLSNYTLVTENVGIRREDILNKTYVVASFPAGVTIIVQVGVRALEIDLEVDKSLMYLTTGLLGNFNGIPEDDFELPNGTVLPSNISEKVILEQFASWYKVTPNNSVFIYDAGQTTNDYQHPEFVPVFSDTLSQAQVNEAVTLCGANNRECIYDYFVTRDAAVAVSTKVKKEATVMLKNELSNSPPILVISNQTKLTNNRWTVQENAVNVLQLSTTDADLDNVTIINLSNSTAISLSNGSVRFVPIKNDTIRLSFQARDSKGAYSAVLNIPVTLCPSCSGRGVCDLNSSSLVEYLDGMYRVQRCICQPAYTGSYCESELDGCSSQPCSRGQTCTDLTAAQQGNATEGYICGPCPTGFNNVNKQCIDINECLNTSLCDQVCINTEGSYKCQCDEGFTLSPIDLRTCSGQQCNRTLTATSGTIMSPNFPQNYPDNSYCTLTILSNQIGAVVKINITEYDVEGCPYDFLNIYDGNNSNASPLGPFCTAAPGSITSSGGAMHLVFVSDGSETRKGFRGTYTIENKCRVQSCSHSCEVISTSPRVEQCVCPEWSRLDPNNSSRCLEINACNTTVTNTSGYIVSPGYPNFYPTNITCYWIINSATGAQVTFRVTDINIETSISCTYDYVRVLDGNTSGSRSIGQYCGNNPPLDLISSGQSLYVQFRSDGSVTGRGFKAEFSISYRTIPSFLHLV</sequence>
<dbReference type="PROSITE" id="PS01180">
    <property type="entry name" value="CUB"/>
    <property type="match status" value="7"/>
</dbReference>
<evidence type="ECO:0000256" key="9">
    <source>
        <dbReference type="ARBA" id="ARBA00023157"/>
    </source>
</evidence>
<evidence type="ECO:0000259" key="14">
    <source>
        <dbReference type="PROSITE" id="PS50026"/>
    </source>
</evidence>
<evidence type="ECO:0000256" key="6">
    <source>
        <dbReference type="ARBA" id="ARBA00022737"/>
    </source>
</evidence>
<keyword evidence="5" id="KW-0732">Signal</keyword>